<sequence length="89" mass="10480">MTTNNSNVDSLLQPSKKLTEQLSRLEDQLHNLLACYQFYDHAIRAMTNPEQLEHSQDWYFGLFLNQQWLQRQGENLMAELINVKQSLPT</sequence>
<dbReference type="EMBL" id="MDLC01000009">
    <property type="protein sequence ID" value="ODS24404.1"/>
    <property type="molecule type" value="Genomic_DNA"/>
</dbReference>
<proteinExistence type="predicted"/>
<evidence type="ECO:0000313" key="1">
    <source>
        <dbReference type="EMBL" id="ODS24404.1"/>
    </source>
</evidence>
<name>A0A1D2QS76_9GAMM</name>
<dbReference type="AlphaFoldDB" id="A0A1D2QS76"/>
<evidence type="ECO:0000313" key="2">
    <source>
        <dbReference type="Proteomes" id="UP000242502"/>
    </source>
</evidence>
<dbReference type="Proteomes" id="UP000242502">
    <property type="component" value="Unassembled WGS sequence"/>
</dbReference>
<organism evidence="1 2">
    <name type="scientific">Candidatus Endobugula sertula</name>
    <name type="common">Bugula neritina bacterial symbiont</name>
    <dbReference type="NCBI Taxonomy" id="62101"/>
    <lineage>
        <taxon>Bacteria</taxon>
        <taxon>Pseudomonadati</taxon>
        <taxon>Pseudomonadota</taxon>
        <taxon>Gammaproteobacteria</taxon>
        <taxon>Cellvibrionales</taxon>
        <taxon>Cellvibrionaceae</taxon>
        <taxon>Candidatus Endobugula</taxon>
    </lineage>
</organism>
<reference evidence="1 2" key="1">
    <citation type="journal article" date="2016" name="Appl. Environ. Microbiol.">
        <title>Lack of Overt Genome Reduction in the Bryostatin-Producing Bryozoan Symbiont "Candidatus Endobugula sertula".</title>
        <authorList>
            <person name="Miller I.J."/>
            <person name="Vanee N."/>
            <person name="Fong S.S."/>
            <person name="Lim-Fong G.E."/>
            <person name="Kwan J.C."/>
        </authorList>
    </citation>
    <scope>NUCLEOTIDE SEQUENCE [LARGE SCALE GENOMIC DNA]</scope>
    <source>
        <strain evidence="1">AB1-4</strain>
    </source>
</reference>
<protein>
    <submittedName>
        <fullName evidence="1">Uncharacterized protein</fullName>
    </submittedName>
</protein>
<accession>A0A1D2QS76</accession>
<gene>
    <name evidence="1" type="ORF">AB835_03645</name>
</gene>
<comment type="caution">
    <text evidence="1">The sequence shown here is derived from an EMBL/GenBank/DDBJ whole genome shotgun (WGS) entry which is preliminary data.</text>
</comment>